<protein>
    <submittedName>
        <fullName evidence="1">Uncharacterized protein</fullName>
    </submittedName>
</protein>
<proteinExistence type="predicted"/>
<organism evidence="1 2">
    <name type="scientific">Monilinia laxa</name>
    <name type="common">Brown rot fungus</name>
    <name type="synonym">Sclerotinia laxa</name>
    <dbReference type="NCBI Taxonomy" id="61186"/>
    <lineage>
        <taxon>Eukaryota</taxon>
        <taxon>Fungi</taxon>
        <taxon>Dikarya</taxon>
        <taxon>Ascomycota</taxon>
        <taxon>Pezizomycotina</taxon>
        <taxon>Leotiomycetes</taxon>
        <taxon>Helotiales</taxon>
        <taxon>Sclerotiniaceae</taxon>
        <taxon>Monilinia</taxon>
    </lineage>
</organism>
<evidence type="ECO:0000313" key="1">
    <source>
        <dbReference type="EMBL" id="KAB8293748.1"/>
    </source>
</evidence>
<dbReference type="EMBL" id="VIGI01000011">
    <property type="protein sequence ID" value="KAB8293748.1"/>
    <property type="molecule type" value="Genomic_DNA"/>
</dbReference>
<dbReference type="OrthoDB" id="10457678at2759"/>
<dbReference type="AlphaFoldDB" id="A0A5N6JX82"/>
<name>A0A5N6JX82_MONLA</name>
<evidence type="ECO:0000313" key="2">
    <source>
        <dbReference type="Proteomes" id="UP000326757"/>
    </source>
</evidence>
<keyword evidence="2" id="KW-1185">Reference proteome</keyword>
<sequence>MVSHVDGGPVFMPTILFGVHRERGQRGGMGPPAVCRGILDARQFDAPDINAVDQLTPGAIFEVGRNSRASNFNLPMPEIPTLLGTARYGKGHAHS</sequence>
<reference evidence="1 2" key="1">
    <citation type="submission" date="2019-06" db="EMBL/GenBank/DDBJ databases">
        <title>Genome Sequence of the Brown Rot Fungal Pathogen Monilinia laxa.</title>
        <authorList>
            <person name="De Miccolis Angelini R.M."/>
            <person name="Landi L."/>
            <person name="Abate D."/>
            <person name="Pollastro S."/>
            <person name="Romanazzi G."/>
            <person name="Faretra F."/>
        </authorList>
    </citation>
    <scope>NUCLEOTIDE SEQUENCE [LARGE SCALE GENOMIC DNA]</scope>
    <source>
        <strain evidence="1 2">Mlax316</strain>
    </source>
</reference>
<comment type="caution">
    <text evidence="1">The sequence shown here is derived from an EMBL/GenBank/DDBJ whole genome shotgun (WGS) entry which is preliminary data.</text>
</comment>
<dbReference type="Proteomes" id="UP000326757">
    <property type="component" value="Unassembled WGS sequence"/>
</dbReference>
<accession>A0A5N6JX82</accession>
<gene>
    <name evidence="1" type="ORF">EYC80_009233</name>
</gene>